<organism evidence="1">
    <name type="scientific">marine sediment metagenome</name>
    <dbReference type="NCBI Taxonomy" id="412755"/>
    <lineage>
        <taxon>unclassified sequences</taxon>
        <taxon>metagenomes</taxon>
        <taxon>ecological metagenomes</taxon>
    </lineage>
</organism>
<feature type="non-terminal residue" evidence="1">
    <location>
        <position position="36"/>
    </location>
</feature>
<dbReference type="InterPro" id="IPR011856">
    <property type="entry name" value="tRNA_endonuc-like_dom_sf"/>
</dbReference>
<dbReference type="Gene3D" id="3.40.1350.10">
    <property type="match status" value="1"/>
</dbReference>
<protein>
    <recommendedName>
        <fullName evidence="2">YraN family protein</fullName>
    </recommendedName>
</protein>
<sequence>MKRRETGILGEKLAGDFLKKRGYRIWEANYRCPEGE</sequence>
<evidence type="ECO:0008006" key="2">
    <source>
        <dbReference type="Google" id="ProtNLM"/>
    </source>
</evidence>
<accession>X1DJ77</accession>
<name>X1DJ77_9ZZZZ</name>
<dbReference type="GO" id="GO:0003676">
    <property type="term" value="F:nucleic acid binding"/>
    <property type="evidence" value="ECO:0007669"/>
    <property type="project" value="InterPro"/>
</dbReference>
<dbReference type="InterPro" id="IPR003509">
    <property type="entry name" value="UPF0102_YraN-like"/>
</dbReference>
<proteinExistence type="predicted"/>
<dbReference type="EMBL" id="BART01023764">
    <property type="protein sequence ID" value="GAG96446.1"/>
    <property type="molecule type" value="Genomic_DNA"/>
</dbReference>
<dbReference type="AlphaFoldDB" id="X1DJ77"/>
<reference evidence="1" key="1">
    <citation type="journal article" date="2014" name="Front. Microbiol.">
        <title>High frequency of phylogenetically diverse reductive dehalogenase-homologous genes in deep subseafloor sedimentary metagenomes.</title>
        <authorList>
            <person name="Kawai M."/>
            <person name="Futagami T."/>
            <person name="Toyoda A."/>
            <person name="Takaki Y."/>
            <person name="Nishi S."/>
            <person name="Hori S."/>
            <person name="Arai W."/>
            <person name="Tsubouchi T."/>
            <person name="Morono Y."/>
            <person name="Uchiyama I."/>
            <person name="Ito T."/>
            <person name="Fujiyama A."/>
            <person name="Inagaki F."/>
            <person name="Takami H."/>
        </authorList>
    </citation>
    <scope>NUCLEOTIDE SEQUENCE</scope>
    <source>
        <strain evidence="1">Expedition CK06-06</strain>
    </source>
</reference>
<dbReference type="Pfam" id="PF02021">
    <property type="entry name" value="UPF0102"/>
    <property type="match status" value="1"/>
</dbReference>
<evidence type="ECO:0000313" key="1">
    <source>
        <dbReference type="EMBL" id="GAG96446.1"/>
    </source>
</evidence>
<comment type="caution">
    <text evidence="1">The sequence shown here is derived from an EMBL/GenBank/DDBJ whole genome shotgun (WGS) entry which is preliminary data.</text>
</comment>
<gene>
    <name evidence="1" type="ORF">S01H4_43130</name>
</gene>